<dbReference type="GO" id="GO:0030060">
    <property type="term" value="F:L-malate dehydrogenase (NAD+) activity"/>
    <property type="evidence" value="ECO:0007669"/>
    <property type="project" value="UniProtKB-EC"/>
</dbReference>
<evidence type="ECO:0000256" key="3">
    <source>
        <dbReference type="ARBA" id="ARBA00011738"/>
    </source>
</evidence>
<evidence type="ECO:0000259" key="16">
    <source>
        <dbReference type="Pfam" id="PF00056"/>
    </source>
</evidence>
<dbReference type="FunFam" id="3.40.50.720:FF:000013">
    <property type="entry name" value="Malate dehydrogenase"/>
    <property type="match status" value="1"/>
</dbReference>
<dbReference type="Pfam" id="PF00056">
    <property type="entry name" value="Ldh_1_N"/>
    <property type="match status" value="1"/>
</dbReference>
<evidence type="ECO:0000256" key="14">
    <source>
        <dbReference type="RuleBase" id="RU003369"/>
    </source>
</evidence>
<dbReference type="Gene3D" id="3.40.50.720">
    <property type="entry name" value="NAD(P)-binding Rossmann-like Domain"/>
    <property type="match status" value="1"/>
</dbReference>
<evidence type="ECO:0000256" key="2">
    <source>
        <dbReference type="ARBA" id="ARBA00008824"/>
    </source>
</evidence>
<evidence type="ECO:0000256" key="13">
    <source>
        <dbReference type="PIRSR" id="PIRSR000102-3"/>
    </source>
</evidence>
<name>A0A8S1IZU9_9CHLO</name>
<accession>A0A8S1IZU9</accession>
<feature type="binding site" evidence="13">
    <location>
        <begin position="92"/>
        <end position="94"/>
    </location>
    <ligand>
        <name>NAD(+)</name>
        <dbReference type="ChEBI" id="CHEBI:57540"/>
    </ligand>
</feature>
<dbReference type="FunFam" id="3.90.110.10:FF:000001">
    <property type="entry name" value="Malate dehydrogenase"/>
    <property type="match status" value="1"/>
</dbReference>
<dbReference type="PANTHER" id="PTHR11540">
    <property type="entry name" value="MALATE AND LACTATE DEHYDROGENASE"/>
    <property type="match status" value="1"/>
</dbReference>
<dbReference type="PANTHER" id="PTHR11540:SF71">
    <property type="entry name" value="MALATE DEHYDROGENASE 1, PEROXISOMAL"/>
    <property type="match status" value="1"/>
</dbReference>
<dbReference type="GO" id="GO:0009507">
    <property type="term" value="C:chloroplast"/>
    <property type="evidence" value="ECO:0007669"/>
    <property type="project" value="TreeGrafter"/>
</dbReference>
<evidence type="ECO:0000256" key="4">
    <source>
        <dbReference type="ARBA" id="ARBA00012995"/>
    </source>
</evidence>
<sequence>MIGELRLYDIVNTPGVGADLSHINTNAKVTAFIGDAQLGDALSGCDLVIIPAGVPRKPGMTRDDLFNINAKIVKTLIEGVAAHCPKAWIGIISNPVNSTVPIAAEVLKQKGVYDPLKLFGVTTLDVVRAQTFIAEILGVNPKEVTVPVIGGHAGTTILPLLSQSKPPLVLEEDKAKALMERIQNAGTEVVNAKAGAGSATLSMAYAASEFADACLRALNGDTGVILCTYVASNLTDLPFFASQVRLGKGGVEEFLPIGEMNKLEQENFEEMRSQLAGNIQKGADFVAGC</sequence>
<evidence type="ECO:0000256" key="15">
    <source>
        <dbReference type="RuleBase" id="RU003405"/>
    </source>
</evidence>
<dbReference type="EC" id="1.1.1.37" evidence="4 15"/>
<reference evidence="18" key="1">
    <citation type="submission" date="2020-12" db="EMBL/GenBank/DDBJ databases">
        <authorList>
            <person name="Iha C."/>
        </authorList>
    </citation>
    <scope>NUCLEOTIDE SEQUENCE</scope>
</reference>
<feature type="binding site" evidence="12">
    <location>
        <position position="128"/>
    </location>
    <ligand>
        <name>substrate</name>
    </ligand>
</feature>
<protein>
    <recommendedName>
        <fullName evidence="4 15">Malate dehydrogenase</fullName>
        <ecNumber evidence="4 15">1.1.1.37</ecNumber>
    </recommendedName>
</protein>
<dbReference type="CDD" id="cd01337">
    <property type="entry name" value="MDH_glyoxysomal_mitochondrial"/>
    <property type="match status" value="1"/>
</dbReference>
<dbReference type="EMBL" id="CAJHUC010000994">
    <property type="protein sequence ID" value="CAD7699332.1"/>
    <property type="molecule type" value="Genomic_DNA"/>
</dbReference>
<dbReference type="InterPro" id="IPR010097">
    <property type="entry name" value="Malate_DH_type1"/>
</dbReference>
<feature type="binding site" evidence="13">
    <location>
        <position position="69"/>
    </location>
    <ligand>
        <name>NAD(+)</name>
        <dbReference type="ChEBI" id="CHEBI:57540"/>
    </ligand>
</feature>
<keyword evidence="9" id="KW-0576">Peroxisome</keyword>
<dbReference type="GO" id="GO:0005777">
    <property type="term" value="C:peroxisome"/>
    <property type="evidence" value="ECO:0007669"/>
    <property type="project" value="UniProtKB-SubCell"/>
</dbReference>
<comment type="caution">
    <text evidence="18">The sequence shown here is derived from an EMBL/GenBank/DDBJ whole genome shotgun (WGS) entry which is preliminary data.</text>
</comment>
<dbReference type="Proteomes" id="UP000708148">
    <property type="component" value="Unassembled WGS sequence"/>
</dbReference>
<dbReference type="InterPro" id="IPR001252">
    <property type="entry name" value="Malate_DH_AS"/>
</dbReference>
<feature type="binding site" evidence="12">
    <location>
        <position position="56"/>
    </location>
    <ligand>
        <name>substrate</name>
    </ligand>
</feature>
<dbReference type="NCBIfam" id="TIGR01772">
    <property type="entry name" value="MDH_euk_gproteo"/>
    <property type="match status" value="1"/>
</dbReference>
<comment type="similarity">
    <text evidence="2">Belongs to the LDH/MDH superfamily. MDH type 1 family.</text>
</comment>
<dbReference type="InterPro" id="IPR036291">
    <property type="entry name" value="NAD(P)-bd_dom_sf"/>
</dbReference>
<dbReference type="GO" id="GO:0006108">
    <property type="term" value="P:malate metabolic process"/>
    <property type="evidence" value="ECO:0007669"/>
    <property type="project" value="InterPro"/>
</dbReference>
<evidence type="ECO:0000313" key="18">
    <source>
        <dbReference type="EMBL" id="CAD7699332.1"/>
    </source>
</evidence>
<feature type="active site" description="Proton acceptor" evidence="11">
    <location>
        <position position="152"/>
    </location>
</feature>
<comment type="subcellular location">
    <subcellularLocation>
        <location evidence="1">Peroxisome</location>
    </subcellularLocation>
</comment>
<dbReference type="Pfam" id="PF02866">
    <property type="entry name" value="Ldh_1_C"/>
    <property type="match status" value="1"/>
</dbReference>
<evidence type="ECO:0000256" key="1">
    <source>
        <dbReference type="ARBA" id="ARBA00004275"/>
    </source>
</evidence>
<feature type="binding site" evidence="13">
    <location>
        <position position="203"/>
    </location>
    <ligand>
        <name>NAD(+)</name>
        <dbReference type="ChEBI" id="CHEBI:57540"/>
    </ligand>
</feature>
<dbReference type="PIRSF" id="PIRSF000102">
    <property type="entry name" value="Lac_mal_DH"/>
    <property type="match status" value="1"/>
</dbReference>
<keyword evidence="6 15" id="KW-0816">Tricarboxylic acid cycle</keyword>
<evidence type="ECO:0000256" key="7">
    <source>
        <dbReference type="ARBA" id="ARBA00023002"/>
    </source>
</evidence>
<evidence type="ECO:0000256" key="8">
    <source>
        <dbReference type="ARBA" id="ARBA00023027"/>
    </source>
</evidence>
<comment type="catalytic activity">
    <reaction evidence="10 15">
        <text>(S)-malate + NAD(+) = oxaloacetate + NADH + H(+)</text>
        <dbReference type="Rhea" id="RHEA:21432"/>
        <dbReference type="ChEBI" id="CHEBI:15378"/>
        <dbReference type="ChEBI" id="CHEBI:15589"/>
        <dbReference type="ChEBI" id="CHEBI:16452"/>
        <dbReference type="ChEBI" id="CHEBI:57540"/>
        <dbReference type="ChEBI" id="CHEBI:57945"/>
        <dbReference type="EC" id="1.1.1.37"/>
    </reaction>
</comment>
<dbReference type="GO" id="GO:0006097">
    <property type="term" value="P:glyoxylate cycle"/>
    <property type="evidence" value="ECO:0007669"/>
    <property type="project" value="UniProtKB-KW"/>
</dbReference>
<proteinExistence type="inferred from homology"/>
<feature type="domain" description="Lactate/malate dehydrogenase C-terminal" evidence="17">
    <location>
        <begin position="122"/>
        <end position="285"/>
    </location>
</feature>
<evidence type="ECO:0000256" key="6">
    <source>
        <dbReference type="ARBA" id="ARBA00022532"/>
    </source>
</evidence>
<organism evidence="18 19">
    <name type="scientific">Ostreobium quekettii</name>
    <dbReference type="NCBI Taxonomy" id="121088"/>
    <lineage>
        <taxon>Eukaryota</taxon>
        <taxon>Viridiplantae</taxon>
        <taxon>Chlorophyta</taxon>
        <taxon>core chlorophytes</taxon>
        <taxon>Ulvophyceae</taxon>
        <taxon>TCBD clade</taxon>
        <taxon>Bryopsidales</taxon>
        <taxon>Ostreobineae</taxon>
        <taxon>Ostreobiaceae</taxon>
        <taxon>Ostreobium</taxon>
    </lineage>
</organism>
<dbReference type="GO" id="GO:0006099">
    <property type="term" value="P:tricarboxylic acid cycle"/>
    <property type="evidence" value="ECO:0007669"/>
    <property type="project" value="UniProtKB-KW"/>
</dbReference>
<keyword evidence="19" id="KW-1185">Reference proteome</keyword>
<keyword evidence="8 13" id="KW-0520">NAD</keyword>
<dbReference type="PROSITE" id="PS00068">
    <property type="entry name" value="MDH"/>
    <property type="match status" value="1"/>
</dbReference>
<dbReference type="InterPro" id="IPR001236">
    <property type="entry name" value="Lactate/malate_DH_N"/>
</dbReference>
<evidence type="ECO:0000259" key="17">
    <source>
        <dbReference type="Pfam" id="PF02866"/>
    </source>
</evidence>
<dbReference type="SUPFAM" id="SSF51735">
    <property type="entry name" value="NAD(P)-binding Rossmann-fold domains"/>
    <property type="match status" value="1"/>
</dbReference>
<dbReference type="InterPro" id="IPR022383">
    <property type="entry name" value="Lactate/malate_DH_C"/>
</dbReference>
<dbReference type="InterPro" id="IPR015955">
    <property type="entry name" value="Lactate_DH/Glyco_Ohase_4_C"/>
</dbReference>
<evidence type="ECO:0000256" key="10">
    <source>
        <dbReference type="ARBA" id="ARBA00048313"/>
    </source>
</evidence>
<keyword evidence="7 14" id="KW-0560">Oxidoreductase</keyword>
<comment type="subunit">
    <text evidence="3">Homodimer.</text>
</comment>
<evidence type="ECO:0000313" key="19">
    <source>
        <dbReference type="Proteomes" id="UP000708148"/>
    </source>
</evidence>
<evidence type="ECO:0000256" key="11">
    <source>
        <dbReference type="PIRSR" id="PIRSR000102-1"/>
    </source>
</evidence>
<dbReference type="AlphaFoldDB" id="A0A8S1IZU9"/>
<gene>
    <name evidence="18" type="ORF">OSTQU699_LOCUS4691</name>
</gene>
<feature type="domain" description="Lactate/malate dehydrogenase N-terminal" evidence="16">
    <location>
        <begin position="4"/>
        <end position="120"/>
    </location>
</feature>
<keyword evidence="5" id="KW-0329">Glyoxylate bypass</keyword>
<dbReference type="SUPFAM" id="SSF56327">
    <property type="entry name" value="LDH C-terminal domain-like"/>
    <property type="match status" value="1"/>
</dbReference>
<evidence type="ECO:0000256" key="12">
    <source>
        <dbReference type="PIRSR" id="PIRSR000102-2"/>
    </source>
</evidence>
<dbReference type="Gene3D" id="3.90.110.10">
    <property type="entry name" value="Lactate dehydrogenase/glycoside hydrolase, family 4, C-terminal"/>
    <property type="match status" value="1"/>
</dbReference>
<feature type="binding site" evidence="12">
    <location>
        <position position="62"/>
    </location>
    <ligand>
        <name>substrate</name>
    </ligand>
</feature>
<feature type="binding site" evidence="13">
    <location>
        <position position="9"/>
    </location>
    <ligand>
        <name>NAD(+)</name>
        <dbReference type="ChEBI" id="CHEBI:57540"/>
    </ligand>
</feature>
<dbReference type="OrthoDB" id="4069699at2759"/>
<evidence type="ECO:0000256" key="5">
    <source>
        <dbReference type="ARBA" id="ARBA00022435"/>
    </source>
</evidence>
<feature type="binding site" evidence="12">
    <location>
        <position position="94"/>
    </location>
    <ligand>
        <name>substrate</name>
    </ligand>
</feature>
<evidence type="ECO:0000256" key="9">
    <source>
        <dbReference type="ARBA" id="ARBA00023140"/>
    </source>
</evidence>
<dbReference type="InterPro" id="IPR001557">
    <property type="entry name" value="L-lactate/malate_DH"/>
</dbReference>